<dbReference type="AlphaFoldDB" id="A0A501Q3I1"/>
<evidence type="ECO:0000313" key="1">
    <source>
        <dbReference type="EMBL" id="TPD66884.1"/>
    </source>
</evidence>
<protein>
    <submittedName>
        <fullName evidence="1">Four helix bundle protein</fullName>
    </submittedName>
</protein>
<comment type="caution">
    <text evidence="1">The sequence shown here is derived from an EMBL/GenBank/DDBJ whole genome shotgun (WGS) entry which is preliminary data.</text>
</comment>
<dbReference type="EMBL" id="VFJE01000055">
    <property type="protein sequence ID" value="TPD66884.1"/>
    <property type="molecule type" value="Genomic_DNA"/>
</dbReference>
<dbReference type="NCBIfam" id="TIGR02436">
    <property type="entry name" value="four helix bundle protein"/>
    <property type="match status" value="1"/>
</dbReference>
<evidence type="ECO:0000313" key="2">
    <source>
        <dbReference type="Proteomes" id="UP000319175"/>
    </source>
</evidence>
<name>A0A501Q3I1_9FLAO</name>
<dbReference type="InterPro" id="IPR012657">
    <property type="entry name" value="23S_rRNA-intervening_sequence"/>
</dbReference>
<dbReference type="NCBIfam" id="NF008911">
    <property type="entry name" value="PRK12275.1-2"/>
    <property type="match status" value="1"/>
</dbReference>
<sequence length="122" mass="14287">MSHFKKLLIWQKSMTLVTSIYQITRTFPRDESLGLTSQIRRCSISIPSNIAEGYSRESPKEYVRFLNISIGSLFELQTQLEIAKNIGYLTPEQFNKQYEDSRELERMLVSFIKKVKEQSKTT</sequence>
<proteinExistence type="predicted"/>
<accession>A0A501Q3I1</accession>
<dbReference type="Proteomes" id="UP000319175">
    <property type="component" value="Unassembled WGS sequence"/>
</dbReference>
<organism evidence="1 2">
    <name type="scientific">Flavobacterium microcysteis</name>
    <dbReference type="NCBI Taxonomy" id="2596891"/>
    <lineage>
        <taxon>Bacteria</taxon>
        <taxon>Pseudomonadati</taxon>
        <taxon>Bacteroidota</taxon>
        <taxon>Flavobacteriia</taxon>
        <taxon>Flavobacteriales</taxon>
        <taxon>Flavobacteriaceae</taxon>
        <taxon>Flavobacterium</taxon>
    </lineage>
</organism>
<dbReference type="Gene3D" id="1.20.1440.60">
    <property type="entry name" value="23S rRNA-intervening sequence"/>
    <property type="match status" value="1"/>
</dbReference>
<dbReference type="CDD" id="cd16377">
    <property type="entry name" value="23S_rRNA_IVP_like"/>
    <property type="match status" value="1"/>
</dbReference>
<reference evidence="1 2" key="1">
    <citation type="submission" date="2019-06" db="EMBL/GenBank/DDBJ databases">
        <title>Flavobacterium sp. MaA-Y11 from geoumgang.</title>
        <authorList>
            <person name="Jeong S."/>
        </authorList>
    </citation>
    <scope>NUCLEOTIDE SEQUENCE [LARGE SCALE GENOMIC DNA]</scope>
    <source>
        <strain evidence="1 2">MaA-Y11</strain>
    </source>
</reference>
<dbReference type="PANTHER" id="PTHR38471">
    <property type="entry name" value="FOUR HELIX BUNDLE PROTEIN"/>
    <property type="match status" value="1"/>
</dbReference>
<keyword evidence="2" id="KW-1185">Reference proteome</keyword>
<dbReference type="Pfam" id="PF05635">
    <property type="entry name" value="23S_rRNA_IVP"/>
    <property type="match status" value="1"/>
</dbReference>
<dbReference type="InterPro" id="IPR036583">
    <property type="entry name" value="23S_rRNA_IVS_sf"/>
</dbReference>
<dbReference type="OrthoDB" id="9811959at2"/>
<dbReference type="RefSeq" id="WP_140001044.1">
    <property type="nucleotide sequence ID" value="NZ_VFJE01000055.1"/>
</dbReference>
<reference evidence="1 2" key="2">
    <citation type="submission" date="2019-06" db="EMBL/GenBank/DDBJ databases">
        <authorList>
            <person name="Seo Y."/>
        </authorList>
    </citation>
    <scope>NUCLEOTIDE SEQUENCE [LARGE SCALE GENOMIC DNA]</scope>
    <source>
        <strain evidence="1 2">MaA-Y11</strain>
    </source>
</reference>
<dbReference type="SUPFAM" id="SSF158446">
    <property type="entry name" value="IVS-encoded protein-like"/>
    <property type="match status" value="1"/>
</dbReference>
<dbReference type="PANTHER" id="PTHR38471:SF2">
    <property type="entry name" value="FOUR HELIX BUNDLE PROTEIN"/>
    <property type="match status" value="1"/>
</dbReference>
<gene>
    <name evidence="1" type="ORF">FJA49_11395</name>
</gene>